<dbReference type="InterPro" id="IPR052907">
    <property type="entry name" value="Beta-lactamase/esterase"/>
</dbReference>
<keyword evidence="2" id="KW-0378">Hydrolase</keyword>
<dbReference type="Proteomes" id="UP001597368">
    <property type="component" value="Unassembled WGS sequence"/>
</dbReference>
<dbReference type="GO" id="GO:0016787">
    <property type="term" value="F:hydrolase activity"/>
    <property type="evidence" value="ECO:0007669"/>
    <property type="project" value="UniProtKB-KW"/>
</dbReference>
<dbReference type="RefSeq" id="WP_379580663.1">
    <property type="nucleotide sequence ID" value="NZ_JBHUFV010000068.1"/>
</dbReference>
<evidence type="ECO:0000259" key="1">
    <source>
        <dbReference type="Pfam" id="PF00144"/>
    </source>
</evidence>
<dbReference type="InterPro" id="IPR012338">
    <property type="entry name" value="Beta-lactam/transpept-like"/>
</dbReference>
<evidence type="ECO:0000313" key="2">
    <source>
        <dbReference type="EMBL" id="MFD1938575.1"/>
    </source>
</evidence>
<evidence type="ECO:0000313" key="3">
    <source>
        <dbReference type="Proteomes" id="UP001597368"/>
    </source>
</evidence>
<protein>
    <submittedName>
        <fullName evidence="2">Serine hydrolase domain-containing protein</fullName>
        <ecNumber evidence="2">3.-.-.-</ecNumber>
    </submittedName>
</protein>
<dbReference type="Gene3D" id="3.40.710.10">
    <property type="entry name" value="DD-peptidase/beta-lactamase superfamily"/>
    <property type="match status" value="1"/>
</dbReference>
<dbReference type="SUPFAM" id="SSF56601">
    <property type="entry name" value="beta-lactamase/transpeptidase-like"/>
    <property type="match status" value="1"/>
</dbReference>
<name>A0ABW4TC71_9ACTN</name>
<reference evidence="3" key="1">
    <citation type="journal article" date="2019" name="Int. J. Syst. Evol. Microbiol.">
        <title>The Global Catalogue of Microorganisms (GCM) 10K type strain sequencing project: providing services to taxonomists for standard genome sequencing and annotation.</title>
        <authorList>
            <consortium name="The Broad Institute Genomics Platform"/>
            <consortium name="The Broad Institute Genome Sequencing Center for Infectious Disease"/>
            <person name="Wu L."/>
            <person name="Ma J."/>
        </authorList>
    </citation>
    <scope>NUCLEOTIDE SEQUENCE [LARGE SCALE GENOMIC DNA]</scope>
    <source>
        <strain evidence="3">ICMP 6774ER</strain>
    </source>
</reference>
<dbReference type="EC" id="3.-.-.-" evidence="2"/>
<dbReference type="InterPro" id="IPR001466">
    <property type="entry name" value="Beta-lactam-related"/>
</dbReference>
<dbReference type="PANTHER" id="PTHR43319:SF3">
    <property type="entry name" value="BETA-LACTAMASE-RELATED DOMAIN-CONTAINING PROTEIN"/>
    <property type="match status" value="1"/>
</dbReference>
<keyword evidence="3" id="KW-1185">Reference proteome</keyword>
<dbReference type="PANTHER" id="PTHR43319">
    <property type="entry name" value="BETA-LACTAMASE-RELATED"/>
    <property type="match status" value="1"/>
</dbReference>
<feature type="domain" description="Beta-lactamase-related" evidence="1">
    <location>
        <begin position="66"/>
        <end position="443"/>
    </location>
</feature>
<dbReference type="PROSITE" id="PS51318">
    <property type="entry name" value="TAT"/>
    <property type="match status" value="1"/>
</dbReference>
<accession>A0ABW4TC71</accession>
<dbReference type="InterPro" id="IPR006311">
    <property type="entry name" value="TAT_signal"/>
</dbReference>
<proteinExistence type="predicted"/>
<sequence length="454" mass="48067">MEDTTSGTPEQGHVGRRTVLKGVVGAGALAGAHAALTGRGNASVRGGGDDAEHGVEHGWGKVADVFRANFRHPGEVGAACSVYVGGRPVVNLWGGLADREASRPWRKNTIVQVASTTKGATAICAHMLAQRGELDLDAPVAQYWPEFGAAGKEQIPVRWLLSHQAGLPIVDGPLTFEQACAWHPVIRALEAQKPLWQPGTEHVYHSVTFGFLVGEVVRRISGQSLGRFFAEEVAAPLGLSAWIGLPEKQEKRVARIHYAAPFSVEELTAGLIATTGLDADTVTAWVKAVWGPGSVQARAGELGGALDNTSDYHTTRAWRAAEFPAANMLADARSLARMYAATVSDVDGVRLLDPSTVEKMTAVQTDKTPMHGLPPGLNIPADRSFYMSLGFWRACPPLPMAGSGSFGHPGSGGSIGFADPDAGVGFGYVTNLWNFRPDDPRASNLARAVRSCLG</sequence>
<comment type="caution">
    <text evidence="2">The sequence shown here is derived from an EMBL/GenBank/DDBJ whole genome shotgun (WGS) entry which is preliminary data.</text>
</comment>
<dbReference type="Pfam" id="PF00144">
    <property type="entry name" value="Beta-lactamase"/>
    <property type="match status" value="1"/>
</dbReference>
<gene>
    <name evidence="2" type="ORF">ACFSKW_44590</name>
</gene>
<organism evidence="2 3">
    <name type="scientific">Nonomuraea mangrovi</name>
    <dbReference type="NCBI Taxonomy" id="2316207"/>
    <lineage>
        <taxon>Bacteria</taxon>
        <taxon>Bacillati</taxon>
        <taxon>Actinomycetota</taxon>
        <taxon>Actinomycetes</taxon>
        <taxon>Streptosporangiales</taxon>
        <taxon>Streptosporangiaceae</taxon>
        <taxon>Nonomuraea</taxon>
    </lineage>
</organism>
<dbReference type="EMBL" id="JBHUFV010000068">
    <property type="protein sequence ID" value="MFD1938575.1"/>
    <property type="molecule type" value="Genomic_DNA"/>
</dbReference>